<evidence type="ECO:0000313" key="7">
    <source>
        <dbReference type="EMBL" id="OGH83255.1"/>
    </source>
</evidence>
<dbReference type="Gene3D" id="3.40.1370.10">
    <property type="match status" value="1"/>
</dbReference>
<gene>
    <name evidence="5" type="primary">rplD</name>
    <name evidence="7" type="ORF">A2373_01525</name>
</gene>
<protein>
    <recommendedName>
        <fullName evidence="4 5">Large ribosomal subunit protein uL4</fullName>
    </recommendedName>
</protein>
<evidence type="ECO:0000256" key="5">
    <source>
        <dbReference type="HAMAP-Rule" id="MF_01328"/>
    </source>
</evidence>
<dbReference type="PANTHER" id="PTHR10746">
    <property type="entry name" value="50S RIBOSOMAL PROTEIN L4"/>
    <property type="match status" value="1"/>
</dbReference>
<feature type="compositionally biased region" description="Basic residues" evidence="6">
    <location>
        <begin position="60"/>
        <end position="77"/>
    </location>
</feature>
<sequence>MAKAVIYNIQGKESGSIELNDEVFGVKSKMSVIHQVYLALMANAREPWAHTKNKGEIRGGGKKPWKQKGTGRARHGSIRSPIWRGGGVTFGPLNIRNYKQKVNKKTKRTAVRMCLSDKVVDGKFIVLETLPTDGKTKAIAQLRAILPGLKKTTLLVTPKNDETIQRATNNIPMLDLQTASDINVIDLLHHQYVITTKDGVKELEQRLNKD</sequence>
<evidence type="ECO:0000256" key="6">
    <source>
        <dbReference type="SAM" id="MobiDB-lite"/>
    </source>
</evidence>
<comment type="caution">
    <text evidence="7">The sequence shown here is derived from an EMBL/GenBank/DDBJ whole genome shotgun (WGS) entry which is preliminary data.</text>
</comment>
<dbReference type="GO" id="GO:0019843">
    <property type="term" value="F:rRNA binding"/>
    <property type="evidence" value="ECO:0007669"/>
    <property type="project" value="UniProtKB-UniRule"/>
</dbReference>
<dbReference type="SUPFAM" id="SSF52166">
    <property type="entry name" value="Ribosomal protein L4"/>
    <property type="match status" value="1"/>
</dbReference>
<dbReference type="HAMAP" id="MF_01328_B">
    <property type="entry name" value="Ribosomal_uL4_B"/>
    <property type="match status" value="1"/>
</dbReference>
<accession>A0A1F6NHC8</accession>
<dbReference type="InterPro" id="IPR013005">
    <property type="entry name" value="Ribosomal_uL4-like"/>
</dbReference>
<dbReference type="STRING" id="1798697.A2373_01525"/>
<comment type="subunit">
    <text evidence="5">Part of the 50S ribosomal subunit.</text>
</comment>
<proteinExistence type="inferred from homology"/>
<dbReference type="GO" id="GO:0005840">
    <property type="term" value="C:ribosome"/>
    <property type="evidence" value="ECO:0007669"/>
    <property type="project" value="UniProtKB-KW"/>
</dbReference>
<dbReference type="Proteomes" id="UP000176300">
    <property type="component" value="Unassembled WGS sequence"/>
</dbReference>
<evidence type="ECO:0000256" key="4">
    <source>
        <dbReference type="ARBA" id="ARBA00035244"/>
    </source>
</evidence>
<organism evidence="7 8">
    <name type="scientific">Candidatus Magasanikbacteria bacterium RIFOXYB1_FULL_40_15</name>
    <dbReference type="NCBI Taxonomy" id="1798697"/>
    <lineage>
        <taxon>Bacteria</taxon>
        <taxon>Candidatus Magasanikiibacteriota</taxon>
    </lineage>
</organism>
<dbReference type="EMBL" id="MFQS01000017">
    <property type="protein sequence ID" value="OGH83255.1"/>
    <property type="molecule type" value="Genomic_DNA"/>
</dbReference>
<keyword evidence="2 5" id="KW-0689">Ribosomal protein</keyword>
<keyword evidence="5" id="KW-0699">rRNA-binding</keyword>
<evidence type="ECO:0000313" key="8">
    <source>
        <dbReference type="Proteomes" id="UP000176300"/>
    </source>
</evidence>
<evidence type="ECO:0000256" key="1">
    <source>
        <dbReference type="ARBA" id="ARBA00010528"/>
    </source>
</evidence>
<keyword evidence="5" id="KW-0694">RNA-binding</keyword>
<dbReference type="AlphaFoldDB" id="A0A1F6NHC8"/>
<feature type="region of interest" description="Disordered" evidence="6">
    <location>
        <begin position="52"/>
        <end position="78"/>
    </location>
</feature>
<dbReference type="InterPro" id="IPR002136">
    <property type="entry name" value="Ribosomal_uL4"/>
</dbReference>
<dbReference type="NCBIfam" id="TIGR03953">
    <property type="entry name" value="rplD_bact"/>
    <property type="match status" value="1"/>
</dbReference>
<dbReference type="GO" id="GO:0006412">
    <property type="term" value="P:translation"/>
    <property type="evidence" value="ECO:0007669"/>
    <property type="project" value="UniProtKB-UniRule"/>
</dbReference>
<dbReference type="Pfam" id="PF00573">
    <property type="entry name" value="Ribosomal_L4"/>
    <property type="match status" value="1"/>
</dbReference>
<reference evidence="7 8" key="1">
    <citation type="journal article" date="2016" name="Nat. Commun.">
        <title>Thousands of microbial genomes shed light on interconnected biogeochemical processes in an aquifer system.</title>
        <authorList>
            <person name="Anantharaman K."/>
            <person name="Brown C.T."/>
            <person name="Hug L.A."/>
            <person name="Sharon I."/>
            <person name="Castelle C.J."/>
            <person name="Probst A.J."/>
            <person name="Thomas B.C."/>
            <person name="Singh A."/>
            <person name="Wilkins M.J."/>
            <person name="Karaoz U."/>
            <person name="Brodie E.L."/>
            <person name="Williams K.H."/>
            <person name="Hubbard S.S."/>
            <person name="Banfield J.F."/>
        </authorList>
    </citation>
    <scope>NUCLEOTIDE SEQUENCE [LARGE SCALE GENOMIC DNA]</scope>
</reference>
<keyword evidence="3 5" id="KW-0687">Ribonucleoprotein</keyword>
<comment type="function">
    <text evidence="5">One of the primary rRNA binding proteins, this protein initially binds near the 5'-end of the 23S rRNA. It is important during the early stages of 50S assembly. It makes multiple contacts with different domains of the 23S rRNA in the assembled 50S subunit and ribosome.</text>
</comment>
<dbReference type="InterPro" id="IPR023574">
    <property type="entry name" value="Ribosomal_uL4_dom_sf"/>
</dbReference>
<dbReference type="PANTHER" id="PTHR10746:SF6">
    <property type="entry name" value="LARGE RIBOSOMAL SUBUNIT PROTEIN UL4M"/>
    <property type="match status" value="1"/>
</dbReference>
<name>A0A1F6NHC8_9BACT</name>
<dbReference type="GO" id="GO:1990904">
    <property type="term" value="C:ribonucleoprotein complex"/>
    <property type="evidence" value="ECO:0007669"/>
    <property type="project" value="UniProtKB-KW"/>
</dbReference>
<comment type="similarity">
    <text evidence="1 5">Belongs to the universal ribosomal protein uL4 family.</text>
</comment>
<dbReference type="GO" id="GO:0003735">
    <property type="term" value="F:structural constituent of ribosome"/>
    <property type="evidence" value="ECO:0007669"/>
    <property type="project" value="InterPro"/>
</dbReference>
<evidence type="ECO:0000256" key="3">
    <source>
        <dbReference type="ARBA" id="ARBA00023274"/>
    </source>
</evidence>
<comment type="function">
    <text evidence="5">Forms part of the polypeptide exit tunnel.</text>
</comment>
<evidence type="ECO:0000256" key="2">
    <source>
        <dbReference type="ARBA" id="ARBA00022980"/>
    </source>
</evidence>